<sequence length="464" mass="51193">MATDYIVKDISLAEFGRKELDIAESEMPGLMALREEYGDSKPLKGARIAGSLHMTIQTAVLIETLVALGADVRWASCNIFSTQDHAAAAIAASGVPVFAIKGETLEEYWDYADRIFMFEEGGCNMILDDGGDATLYILLGARVEEGETDIIENPQSEEEVALFAQIKKRLKESPGWFVKQRHMIQGVTEETTTGVHRLYQMMEKGHLPFPAINVNDSVTKSKFDNKYGCKESLVDGIRRATDTMMAGKVAVVCGYGDVGKGSAASLRGAGARVKVTEVDPICALQAAMDGFEVTTLEDEVASADIFITTTGNKDVIRIEHMREMKDMAIVGNIGHFDNEIQVANLKNHKWTNIKEQVDMIEMPSGNRMILLSEGRLLNLGNATGHPSFVMSASFTNQVLAQIELFTKGDQYENEVYILPKHLDEKVARLHLDKIGAKLTKLQQGQADYIGVSVDGPFKPEHYRY</sequence>
<dbReference type="PROSITE" id="PS00739">
    <property type="entry name" value="ADOHCYASE_2"/>
    <property type="match status" value="1"/>
</dbReference>
<dbReference type="Gene3D" id="3.40.50.1480">
    <property type="entry name" value="Adenosylhomocysteinase-like"/>
    <property type="match status" value="1"/>
</dbReference>
<feature type="binding site" evidence="5 6">
    <location>
        <position position="190"/>
    </location>
    <ligand>
        <name>substrate</name>
    </ligand>
</feature>
<dbReference type="PIRSF" id="PIRSF001109">
    <property type="entry name" value="Ad_hcy_hydrolase"/>
    <property type="match status" value="1"/>
</dbReference>
<keyword evidence="5" id="KW-0963">Cytoplasm</keyword>
<accession>A0A1I4KGC2</accession>
<dbReference type="STRING" id="254406.SAMN04488042_1011457"/>
<proteinExistence type="inferred from homology"/>
<dbReference type="NCBIfam" id="NF004005">
    <property type="entry name" value="PRK05476.2-3"/>
    <property type="match status" value="1"/>
</dbReference>
<comment type="catalytic activity">
    <reaction evidence="5 8">
        <text>S-adenosyl-L-homocysteine + H2O = L-homocysteine + adenosine</text>
        <dbReference type="Rhea" id="RHEA:21708"/>
        <dbReference type="ChEBI" id="CHEBI:15377"/>
        <dbReference type="ChEBI" id="CHEBI:16335"/>
        <dbReference type="ChEBI" id="CHEBI:57856"/>
        <dbReference type="ChEBI" id="CHEBI:58199"/>
        <dbReference type="EC" id="3.13.2.1"/>
    </reaction>
</comment>
<dbReference type="GO" id="GO:0006730">
    <property type="term" value="P:one-carbon metabolic process"/>
    <property type="evidence" value="ECO:0007669"/>
    <property type="project" value="UniProtKB-UniRule"/>
</dbReference>
<dbReference type="SUPFAM" id="SSF51735">
    <property type="entry name" value="NAD(P)-binding Rossmann-fold domains"/>
    <property type="match status" value="1"/>
</dbReference>
<dbReference type="Gene3D" id="3.40.50.720">
    <property type="entry name" value="NAD(P)-binding Rossmann-like Domain"/>
    <property type="match status" value="1"/>
</dbReference>
<comment type="subcellular location">
    <subcellularLocation>
        <location evidence="5">Cytoplasm</location>
    </subcellularLocation>
</comment>
<dbReference type="CDD" id="cd00401">
    <property type="entry name" value="SAHH"/>
    <property type="match status" value="1"/>
</dbReference>
<dbReference type="GO" id="GO:0071269">
    <property type="term" value="P:L-homocysteine biosynthetic process"/>
    <property type="evidence" value="ECO:0007669"/>
    <property type="project" value="UniProtKB-UniRule"/>
</dbReference>
<feature type="binding site" evidence="5 7">
    <location>
        <position position="277"/>
    </location>
    <ligand>
        <name>NAD(+)</name>
        <dbReference type="ChEBI" id="CHEBI:57540"/>
    </ligand>
</feature>
<dbReference type="UniPathway" id="UPA00314">
    <property type="reaction ID" value="UER00076"/>
</dbReference>
<dbReference type="FunFam" id="3.40.50.720:FF:000004">
    <property type="entry name" value="Adenosylhomocysteinase"/>
    <property type="match status" value="1"/>
</dbReference>
<reference evidence="11 12" key="1">
    <citation type="submission" date="2016-10" db="EMBL/GenBank/DDBJ databases">
        <authorList>
            <person name="de Groot N.N."/>
        </authorList>
    </citation>
    <scope>NUCLEOTIDE SEQUENCE [LARGE SCALE GENOMIC DNA]</scope>
    <source>
        <strain evidence="11 12">DSM 15283</strain>
    </source>
</reference>
<dbReference type="InterPro" id="IPR042172">
    <property type="entry name" value="Adenosylhomocyst_ase-like_sf"/>
</dbReference>
<dbReference type="EC" id="3.13.2.1" evidence="5"/>
<evidence type="ECO:0000256" key="6">
    <source>
        <dbReference type="PIRSR" id="PIRSR001109-1"/>
    </source>
</evidence>
<feature type="binding site" evidence="5">
    <location>
        <begin position="254"/>
        <end position="259"/>
    </location>
    <ligand>
        <name>NAD(+)</name>
        <dbReference type="ChEBI" id="CHEBI:57540"/>
    </ligand>
</feature>
<dbReference type="HAMAP" id="MF_00563">
    <property type="entry name" value="AdoHcyase"/>
    <property type="match status" value="1"/>
</dbReference>
<name>A0A1I4KGC2_9RHOB</name>
<keyword evidence="12" id="KW-1185">Reference proteome</keyword>
<dbReference type="AlphaFoldDB" id="A0A1I4KGC2"/>
<dbReference type="GO" id="GO:0004013">
    <property type="term" value="F:adenosylhomocysteinase activity"/>
    <property type="evidence" value="ECO:0007669"/>
    <property type="project" value="UniProtKB-UniRule"/>
</dbReference>
<dbReference type="SMART" id="SM00996">
    <property type="entry name" value="AdoHcyase"/>
    <property type="match status" value="1"/>
</dbReference>
<keyword evidence="2 5" id="KW-0554">One-carbon metabolism</keyword>
<dbReference type="Pfam" id="PF05221">
    <property type="entry name" value="AdoHcyase"/>
    <property type="match status" value="1"/>
</dbReference>
<keyword evidence="4 5" id="KW-0520">NAD</keyword>
<dbReference type="Proteomes" id="UP000199144">
    <property type="component" value="Unassembled WGS sequence"/>
</dbReference>
<dbReference type="GO" id="GO:0033353">
    <property type="term" value="P:S-adenosylmethionine cycle"/>
    <property type="evidence" value="ECO:0007669"/>
    <property type="project" value="TreeGrafter"/>
</dbReference>
<feature type="binding site" evidence="5 6">
    <location>
        <position position="129"/>
    </location>
    <ligand>
        <name>substrate</name>
    </ligand>
</feature>
<dbReference type="NCBIfam" id="TIGR00936">
    <property type="entry name" value="ahcY"/>
    <property type="match status" value="1"/>
</dbReference>
<dbReference type="RefSeq" id="WP_093092216.1">
    <property type="nucleotide sequence ID" value="NZ_FOTQ01000001.1"/>
</dbReference>
<evidence type="ECO:0000256" key="7">
    <source>
        <dbReference type="PIRSR" id="PIRSR001109-2"/>
    </source>
</evidence>
<gene>
    <name evidence="5" type="primary">ahcY</name>
    <name evidence="11" type="ORF">SAMN04488042_1011457</name>
</gene>
<comment type="function">
    <text evidence="5">May play a key role in the regulation of the intracellular concentration of adenosylhomocysteine.</text>
</comment>
<evidence type="ECO:0000256" key="1">
    <source>
        <dbReference type="ARBA" id="ARBA00007122"/>
    </source>
</evidence>
<evidence type="ECO:0000259" key="10">
    <source>
        <dbReference type="SMART" id="SM00997"/>
    </source>
</evidence>
<feature type="binding site" evidence="5 7">
    <location>
        <position position="378"/>
    </location>
    <ligand>
        <name>NAD(+)</name>
        <dbReference type="ChEBI" id="CHEBI:57540"/>
    </ligand>
</feature>
<dbReference type="PANTHER" id="PTHR23420">
    <property type="entry name" value="ADENOSYLHOMOCYSTEINASE"/>
    <property type="match status" value="1"/>
</dbReference>
<dbReference type="InterPro" id="IPR000043">
    <property type="entry name" value="Adenosylhomocysteinase-like"/>
</dbReference>
<dbReference type="SUPFAM" id="SSF52283">
    <property type="entry name" value="Formate/glycerate dehydrogenase catalytic domain-like"/>
    <property type="match status" value="1"/>
</dbReference>
<feature type="binding site" evidence="5 7">
    <location>
        <begin position="333"/>
        <end position="335"/>
    </location>
    <ligand>
        <name>NAD(+)</name>
        <dbReference type="ChEBI" id="CHEBI:57540"/>
    </ligand>
</feature>
<dbReference type="GO" id="GO:0005829">
    <property type="term" value="C:cytosol"/>
    <property type="evidence" value="ECO:0007669"/>
    <property type="project" value="TreeGrafter"/>
</dbReference>
<dbReference type="InterPro" id="IPR036291">
    <property type="entry name" value="NAD(P)-bd_dom_sf"/>
</dbReference>
<dbReference type="EMBL" id="FOTQ01000001">
    <property type="protein sequence ID" value="SFL77497.1"/>
    <property type="molecule type" value="Genomic_DNA"/>
</dbReference>
<evidence type="ECO:0000256" key="2">
    <source>
        <dbReference type="ARBA" id="ARBA00022563"/>
    </source>
</evidence>
<feature type="binding site" evidence="7">
    <location>
        <position position="385"/>
    </location>
    <ligand>
        <name>NAD(+)</name>
        <dbReference type="ChEBI" id="CHEBI:57540"/>
    </ligand>
</feature>
<organism evidence="11 12">
    <name type="scientific">Shimia aestuarii</name>
    <dbReference type="NCBI Taxonomy" id="254406"/>
    <lineage>
        <taxon>Bacteria</taxon>
        <taxon>Pseudomonadati</taxon>
        <taxon>Pseudomonadota</taxon>
        <taxon>Alphaproteobacteria</taxon>
        <taxon>Rhodobacterales</taxon>
        <taxon>Roseobacteraceae</taxon>
    </lineage>
</organism>
<dbReference type="PROSITE" id="PS00738">
    <property type="entry name" value="ADOHCYASE_1"/>
    <property type="match status" value="1"/>
</dbReference>
<dbReference type="SMART" id="SM00997">
    <property type="entry name" value="AdoHcyase_NAD"/>
    <property type="match status" value="1"/>
</dbReference>
<feature type="binding site" evidence="5 7">
    <location>
        <begin position="191"/>
        <end position="193"/>
    </location>
    <ligand>
        <name>NAD(+)</name>
        <dbReference type="ChEBI" id="CHEBI:57540"/>
    </ligand>
</feature>
<evidence type="ECO:0000256" key="9">
    <source>
        <dbReference type="RuleBase" id="RU004166"/>
    </source>
</evidence>
<evidence type="ECO:0000256" key="4">
    <source>
        <dbReference type="ARBA" id="ARBA00023027"/>
    </source>
</evidence>
<comment type="similarity">
    <text evidence="1 5 9">Belongs to the adenosylhomocysteinase family.</text>
</comment>
<protein>
    <recommendedName>
        <fullName evidence="5">Adenosylhomocysteinase</fullName>
        <ecNumber evidence="5">3.13.2.1</ecNumber>
    </recommendedName>
    <alternativeName>
        <fullName evidence="5">S-adenosyl-L-homocysteine hydrolase</fullName>
        <shortName evidence="5">AdoHcyase</shortName>
    </alternativeName>
</protein>
<comment type="pathway">
    <text evidence="5 8">Amino-acid biosynthesis; L-homocysteine biosynthesis; L-homocysteine from S-adenosyl-L-homocysteine: step 1/1.</text>
</comment>
<evidence type="ECO:0000256" key="8">
    <source>
        <dbReference type="RuleBase" id="RU000548"/>
    </source>
</evidence>
<feature type="binding site" evidence="5 6">
    <location>
        <position position="220"/>
    </location>
    <ligand>
        <name>substrate</name>
    </ligand>
</feature>
<comment type="cofactor">
    <cofactor evidence="5 7 8">
        <name>NAD(+)</name>
        <dbReference type="ChEBI" id="CHEBI:57540"/>
    </cofactor>
    <text evidence="5 7 8">Binds 1 NAD(+) per subunit.</text>
</comment>
<evidence type="ECO:0000313" key="11">
    <source>
        <dbReference type="EMBL" id="SFL77497.1"/>
    </source>
</evidence>
<feature type="binding site" evidence="5 6">
    <location>
        <position position="224"/>
    </location>
    <ligand>
        <name>substrate</name>
    </ligand>
</feature>
<feature type="domain" description="S-adenosyl-L-homocysteine hydrolase NAD binding" evidence="10">
    <location>
        <begin position="225"/>
        <end position="384"/>
    </location>
</feature>
<dbReference type="Pfam" id="PF00670">
    <property type="entry name" value="AdoHcyase_NAD"/>
    <property type="match status" value="1"/>
</dbReference>
<evidence type="ECO:0000256" key="3">
    <source>
        <dbReference type="ARBA" id="ARBA00022801"/>
    </source>
</evidence>
<feature type="binding site" evidence="5">
    <location>
        <position position="312"/>
    </location>
    <ligand>
        <name>NAD(+)</name>
        <dbReference type="ChEBI" id="CHEBI:57540"/>
    </ligand>
</feature>
<keyword evidence="3 5" id="KW-0378">Hydrolase</keyword>
<dbReference type="PANTHER" id="PTHR23420:SF0">
    <property type="entry name" value="ADENOSYLHOMOCYSTEINASE"/>
    <property type="match status" value="1"/>
</dbReference>
<dbReference type="InterPro" id="IPR020082">
    <property type="entry name" value="S-Ado-L-homoCys_hydrolase_CS"/>
</dbReference>
<feature type="binding site" evidence="5 6">
    <location>
        <position position="55"/>
    </location>
    <ligand>
        <name>substrate</name>
    </ligand>
</feature>
<evidence type="ECO:0000256" key="5">
    <source>
        <dbReference type="HAMAP-Rule" id="MF_00563"/>
    </source>
</evidence>
<feature type="binding site" evidence="7">
    <location>
        <begin position="256"/>
        <end position="261"/>
    </location>
    <ligand>
        <name>NAD(+)</name>
        <dbReference type="ChEBI" id="CHEBI:57540"/>
    </ligand>
</feature>
<evidence type="ECO:0000313" key="12">
    <source>
        <dbReference type="Proteomes" id="UP000199144"/>
    </source>
</evidence>
<dbReference type="OrthoDB" id="9802717at2"/>
<feature type="binding site" evidence="5">
    <location>
        <position position="225"/>
    </location>
    <ligand>
        <name>NAD(+)</name>
        <dbReference type="ChEBI" id="CHEBI:57540"/>
    </ligand>
</feature>
<dbReference type="InterPro" id="IPR015878">
    <property type="entry name" value="Ado_hCys_hydrolase_NAD-bd"/>
</dbReference>